<dbReference type="Pfam" id="PF04865">
    <property type="entry name" value="Baseplate_J"/>
    <property type="match status" value="1"/>
</dbReference>
<sequence length="369" mass="40541">MARFDLPDITFAEKSVEQIEREVIGRYEAAIGKKLSPADPRILFLKAIVAMIAQQRSVIDYSGKQNLLAYAQDAFLDHIGAGITPRLKEQYAKTTIRFHLSTNKSQTIKVGTRGTAGDGIFFATKADVTFPTNQLYVDIEAECTVPGEIGNGYQPGEINQLVDPIQWVARIENITTSEGGADTEADDPYAERIRIAPESFSVAGPEGAYQFFARSASQLIVDVAVRNPSDGVVEIRPLLQGGQLPDQEMLDLVLAACSERKVRPLTDKVQVLAPEQVNYDLTVSYWIPSSMASLESSIKTAVEQAVEDYKTWQKSKLGRDIDPSELVAKMKAAGAKRVVVTLPTYQKIEDYQVAVENAVTVMYGGLEDD</sequence>
<evidence type="ECO:0000313" key="7">
    <source>
        <dbReference type="Proteomes" id="UP000677234"/>
    </source>
</evidence>
<dbReference type="Proteomes" id="UP000677234">
    <property type="component" value="Chromosome"/>
</dbReference>
<evidence type="ECO:0000313" key="4">
    <source>
        <dbReference type="EMBL" id="QQE75729.1"/>
    </source>
</evidence>
<evidence type="ECO:0000259" key="1">
    <source>
        <dbReference type="Pfam" id="PF04865"/>
    </source>
</evidence>
<dbReference type="Proteomes" id="UP000595847">
    <property type="component" value="Chromosome"/>
</dbReference>
<dbReference type="InterPro" id="IPR058530">
    <property type="entry name" value="Baseplate_J-like_C"/>
</dbReference>
<keyword evidence="7" id="KW-1185">Reference proteome</keyword>
<reference evidence="5" key="2">
    <citation type="submission" date="2021-04" db="EMBL/GenBank/DDBJ databases">
        <title>Brevibacillus composti FJAT-54423, complete genome.</title>
        <authorList>
            <person name="Tang R."/>
        </authorList>
    </citation>
    <scope>NUCLEOTIDE SEQUENCE</scope>
    <source>
        <strain evidence="5">FJAT-54424</strain>
    </source>
</reference>
<evidence type="ECO:0000259" key="2">
    <source>
        <dbReference type="Pfam" id="PF26078"/>
    </source>
</evidence>
<dbReference type="EMBL" id="CP073708">
    <property type="protein sequence ID" value="QUO42755.1"/>
    <property type="molecule type" value="Genomic_DNA"/>
</dbReference>
<dbReference type="InterPro" id="IPR014507">
    <property type="entry name" value="Baseplate_assembly_J_pred"/>
</dbReference>
<gene>
    <name evidence="4" type="ORF">JD108_07580</name>
    <name evidence="5" type="ORF">KDJ56_07260</name>
</gene>
<reference evidence="4 6" key="1">
    <citation type="submission" date="2020-12" db="EMBL/GenBank/DDBJ databases">
        <title>strain FJAT-54423T represents a novel species of the genus Brevibacillus.</title>
        <authorList>
            <person name="Tang R."/>
        </authorList>
    </citation>
    <scope>NUCLEOTIDE SEQUENCE [LARGE SCALE GENOMIC DNA]</scope>
    <source>
        <strain evidence="4 6">FJAT-54423</strain>
    </source>
</reference>
<dbReference type="InterPro" id="IPR052726">
    <property type="entry name" value="Phage_Baseplate_Hub"/>
</dbReference>
<dbReference type="Pfam" id="PF26079">
    <property type="entry name" value="Baseplate_J_C"/>
    <property type="match status" value="1"/>
</dbReference>
<name>A0A7T5EN81_9BACL</name>
<dbReference type="Pfam" id="PF26078">
    <property type="entry name" value="Baseplate_J_M"/>
    <property type="match status" value="1"/>
</dbReference>
<feature type="domain" description="Baseplate protein J-like barrel" evidence="1">
    <location>
        <begin position="95"/>
        <end position="180"/>
    </location>
</feature>
<dbReference type="PIRSF" id="PIRSF020481">
    <property type="entry name" value="BAP"/>
    <property type="match status" value="1"/>
</dbReference>
<dbReference type="InterPro" id="IPR058531">
    <property type="entry name" value="Baseplate_J_M"/>
</dbReference>
<dbReference type="KEGG" id="bcop:JD108_07580"/>
<dbReference type="PANTHER" id="PTHR35862:SF1">
    <property type="entry name" value="FELS-2 PROPHAGE PROTEIN"/>
    <property type="match status" value="1"/>
</dbReference>
<accession>A0A7T5EN81</accession>
<evidence type="ECO:0000313" key="5">
    <source>
        <dbReference type="EMBL" id="QUO42755.1"/>
    </source>
</evidence>
<feature type="domain" description="Baseplate J-like central" evidence="2">
    <location>
        <begin position="202"/>
        <end position="273"/>
    </location>
</feature>
<feature type="domain" description="Baseplate J-like C-terminal" evidence="3">
    <location>
        <begin position="297"/>
        <end position="361"/>
    </location>
</feature>
<evidence type="ECO:0000313" key="6">
    <source>
        <dbReference type="Proteomes" id="UP000595847"/>
    </source>
</evidence>
<dbReference type="AlphaFoldDB" id="A0A7T5EN81"/>
<proteinExistence type="predicted"/>
<dbReference type="EMBL" id="CP066308">
    <property type="protein sequence ID" value="QQE75729.1"/>
    <property type="molecule type" value="Genomic_DNA"/>
</dbReference>
<organism evidence="4 6">
    <name type="scientific">Brevibacillus composti</name>
    <dbReference type="NCBI Taxonomy" id="2796470"/>
    <lineage>
        <taxon>Bacteria</taxon>
        <taxon>Bacillati</taxon>
        <taxon>Bacillota</taxon>
        <taxon>Bacilli</taxon>
        <taxon>Bacillales</taxon>
        <taxon>Paenibacillaceae</taxon>
        <taxon>Brevibacillus</taxon>
    </lineage>
</organism>
<protein>
    <submittedName>
        <fullName evidence="4">Baseplate J/gp47 family protein</fullName>
    </submittedName>
</protein>
<dbReference type="PANTHER" id="PTHR35862">
    <property type="entry name" value="FELS-2 PROPHAGE PROTEIN"/>
    <property type="match status" value="1"/>
</dbReference>
<dbReference type="RefSeq" id="WP_198829243.1">
    <property type="nucleotide sequence ID" value="NZ_CP066308.1"/>
</dbReference>
<dbReference type="InterPro" id="IPR006949">
    <property type="entry name" value="Barrel_Baseplate_J-like"/>
</dbReference>
<evidence type="ECO:0000259" key="3">
    <source>
        <dbReference type="Pfam" id="PF26079"/>
    </source>
</evidence>